<accession>A0A2M7INE9</accession>
<dbReference type="GO" id="GO:0006281">
    <property type="term" value="P:DNA repair"/>
    <property type="evidence" value="ECO:0007669"/>
    <property type="project" value="InterPro"/>
</dbReference>
<feature type="non-terminal residue" evidence="2">
    <location>
        <position position="254"/>
    </location>
</feature>
<dbReference type="PANTHER" id="PTHR47642">
    <property type="entry name" value="ATP-DEPENDENT DNA HELICASE"/>
    <property type="match status" value="1"/>
</dbReference>
<dbReference type="EMBL" id="PFHR01000158">
    <property type="protein sequence ID" value="PIW96795.1"/>
    <property type="molecule type" value="Genomic_DNA"/>
</dbReference>
<evidence type="ECO:0000259" key="1">
    <source>
        <dbReference type="SMART" id="SM00382"/>
    </source>
</evidence>
<dbReference type="PANTHER" id="PTHR47642:SF5">
    <property type="entry name" value="ATP-DEPENDENT DNA HELICASE"/>
    <property type="match status" value="1"/>
</dbReference>
<reference evidence="3" key="1">
    <citation type="submission" date="2017-09" db="EMBL/GenBank/DDBJ databases">
        <title>Depth-based differentiation of microbial function through sediment-hosted aquifers and enrichment of novel symbionts in the deep terrestrial subsurface.</title>
        <authorList>
            <person name="Probst A.J."/>
            <person name="Ladd B."/>
            <person name="Jarett J.K."/>
            <person name="Geller-Mcgrath D.E."/>
            <person name="Sieber C.M.K."/>
            <person name="Emerson J.B."/>
            <person name="Anantharaman K."/>
            <person name="Thomas B.C."/>
            <person name="Malmstrom R."/>
            <person name="Stieglmeier M."/>
            <person name="Klingl A."/>
            <person name="Woyke T."/>
            <person name="Ryan C.M."/>
            <person name="Banfield J.F."/>
        </authorList>
    </citation>
    <scope>NUCLEOTIDE SEQUENCE [LARGE SCALE GENOMIC DNA]</scope>
</reference>
<sequence length="254" mass="28670">MNQTRALDILKTGANVFLTGEPGSGKTYVINQYIAWLEAAGLHVAVTASTGIAATHIGGMTIHSWSGIGARDTLNRYDLDQIMSREKTVKRLKKAQVLVIDEISMLDGKMMDMVDVICREARAKSEAFGALQVVFVGDFFQLPPVTRQGDMMRYAFESRAWEHARPLICYLEDQFRQEDEQLLSLLSSIRKNEIEDEHYTLLNEQTDISYEGIEPTRLYTHNADVDMVNHTRLASLTTKPHTFKMSGRGSKPRL</sequence>
<evidence type="ECO:0000313" key="3">
    <source>
        <dbReference type="Proteomes" id="UP000230837"/>
    </source>
</evidence>
<dbReference type="InterPro" id="IPR051055">
    <property type="entry name" value="PIF1_helicase"/>
</dbReference>
<dbReference type="AlphaFoldDB" id="A0A2M7INE9"/>
<dbReference type="Proteomes" id="UP000230837">
    <property type="component" value="Unassembled WGS sequence"/>
</dbReference>
<dbReference type="SMART" id="SM00382">
    <property type="entry name" value="AAA"/>
    <property type="match status" value="1"/>
</dbReference>
<feature type="domain" description="AAA+ ATPase" evidence="1">
    <location>
        <begin position="12"/>
        <end position="167"/>
    </location>
</feature>
<dbReference type="Gene3D" id="3.40.50.300">
    <property type="entry name" value="P-loop containing nucleotide triphosphate hydrolases"/>
    <property type="match status" value="1"/>
</dbReference>
<gene>
    <name evidence="2" type="ORF">COZ82_03025</name>
</gene>
<name>A0A2M7INE9_9BACT</name>
<organism evidence="2 3">
    <name type="scientific">Candidatus Kaiserbacteria bacterium CG_4_8_14_3_um_filter_38_9</name>
    <dbReference type="NCBI Taxonomy" id="1974599"/>
    <lineage>
        <taxon>Bacteria</taxon>
        <taxon>Candidatus Kaiseribacteriota</taxon>
    </lineage>
</organism>
<dbReference type="InterPro" id="IPR003593">
    <property type="entry name" value="AAA+_ATPase"/>
</dbReference>
<dbReference type="CDD" id="cd18037">
    <property type="entry name" value="DEXSc_Pif1_like"/>
    <property type="match status" value="1"/>
</dbReference>
<evidence type="ECO:0000313" key="2">
    <source>
        <dbReference type="EMBL" id="PIW96795.1"/>
    </source>
</evidence>
<dbReference type="SUPFAM" id="SSF52540">
    <property type="entry name" value="P-loop containing nucleoside triphosphate hydrolases"/>
    <property type="match status" value="1"/>
</dbReference>
<dbReference type="GO" id="GO:0003678">
    <property type="term" value="F:DNA helicase activity"/>
    <property type="evidence" value="ECO:0007669"/>
    <property type="project" value="InterPro"/>
</dbReference>
<dbReference type="InterPro" id="IPR027417">
    <property type="entry name" value="P-loop_NTPase"/>
</dbReference>
<dbReference type="InterPro" id="IPR010285">
    <property type="entry name" value="DNA_helicase_pif1-like_DEAD"/>
</dbReference>
<protein>
    <submittedName>
        <fullName evidence="2">AAA family ATPase</fullName>
    </submittedName>
</protein>
<proteinExistence type="predicted"/>
<comment type="caution">
    <text evidence="2">The sequence shown here is derived from an EMBL/GenBank/DDBJ whole genome shotgun (WGS) entry which is preliminary data.</text>
</comment>
<dbReference type="GO" id="GO:0000723">
    <property type="term" value="P:telomere maintenance"/>
    <property type="evidence" value="ECO:0007669"/>
    <property type="project" value="InterPro"/>
</dbReference>
<dbReference type="Pfam" id="PF05970">
    <property type="entry name" value="PIF1"/>
    <property type="match status" value="1"/>
</dbReference>